<gene>
    <name evidence="1" type="ORF">DNG_10490</name>
</gene>
<comment type="caution">
    <text evidence="1">The sequence shown here is derived from an EMBL/GenBank/DDBJ whole genome shotgun (WGS) entry which is preliminary data.</text>
</comment>
<evidence type="ECO:0000313" key="2">
    <source>
        <dbReference type="Proteomes" id="UP001187682"/>
    </source>
</evidence>
<dbReference type="Proteomes" id="UP001187682">
    <property type="component" value="Unassembled WGS sequence"/>
</dbReference>
<name>A0AAE8N9J3_9PEZI</name>
<evidence type="ECO:0000313" key="1">
    <source>
        <dbReference type="EMBL" id="SPO07795.1"/>
    </source>
</evidence>
<reference evidence="1" key="1">
    <citation type="submission" date="2018-03" db="EMBL/GenBank/DDBJ databases">
        <authorList>
            <person name="Guldener U."/>
        </authorList>
    </citation>
    <scope>NUCLEOTIDE SEQUENCE</scope>
</reference>
<accession>A0AAE8N9J3</accession>
<dbReference type="EMBL" id="ONZQ02000030">
    <property type="protein sequence ID" value="SPO07795.1"/>
    <property type="molecule type" value="Genomic_DNA"/>
</dbReference>
<proteinExistence type="predicted"/>
<dbReference type="AlphaFoldDB" id="A0AAE8N9J3"/>
<sequence length="57" mass="6466">MASLLLLNLEGEKFPAISLSKIADNLSDEVPGYSFAQDLQNRQDDPDTWIQGYNYFL</sequence>
<organism evidence="1 2">
    <name type="scientific">Cephalotrichum gorgonifer</name>
    <dbReference type="NCBI Taxonomy" id="2041049"/>
    <lineage>
        <taxon>Eukaryota</taxon>
        <taxon>Fungi</taxon>
        <taxon>Dikarya</taxon>
        <taxon>Ascomycota</taxon>
        <taxon>Pezizomycotina</taxon>
        <taxon>Sordariomycetes</taxon>
        <taxon>Hypocreomycetidae</taxon>
        <taxon>Microascales</taxon>
        <taxon>Microascaceae</taxon>
        <taxon>Cephalotrichum</taxon>
    </lineage>
</organism>
<protein>
    <submittedName>
        <fullName evidence="1">Uncharacterized protein</fullName>
    </submittedName>
</protein>
<keyword evidence="2" id="KW-1185">Reference proteome</keyword>